<dbReference type="GO" id="GO:0003887">
    <property type="term" value="F:DNA-directed DNA polymerase activity"/>
    <property type="evidence" value="ECO:0007669"/>
    <property type="project" value="UniProtKB-KW"/>
</dbReference>
<dbReference type="Gene3D" id="1.10.132.60">
    <property type="entry name" value="DNA polymerase family B, C-terminal domain"/>
    <property type="match status" value="1"/>
</dbReference>
<dbReference type="EMBL" id="OX451737">
    <property type="protein sequence ID" value="CAI8596959.1"/>
    <property type="molecule type" value="Genomic_DNA"/>
</dbReference>
<dbReference type="PANTHER" id="PTHR15138:SF14">
    <property type="entry name" value="TRANSCRIPTION INITIATION FACTOR TFIID SUBUNIT 4"/>
    <property type="match status" value="1"/>
</dbReference>
<evidence type="ECO:0000256" key="4">
    <source>
        <dbReference type="ARBA" id="ARBA00022695"/>
    </source>
</evidence>
<feature type="region of interest" description="Disordered" evidence="7">
    <location>
        <begin position="216"/>
        <end position="284"/>
    </location>
</feature>
<comment type="subcellular location">
    <subcellularLocation>
        <location evidence="1">Nucleus</location>
    </subcellularLocation>
</comment>
<protein>
    <recommendedName>
        <fullName evidence="2">DNA-directed DNA polymerase</fullName>
        <ecNumber evidence="2">2.7.7.7</ecNumber>
    </recommendedName>
</protein>
<feature type="domain" description="RST" evidence="8">
    <location>
        <begin position="66"/>
        <end position="137"/>
    </location>
</feature>
<dbReference type="InterPro" id="IPR022003">
    <property type="entry name" value="RST"/>
</dbReference>
<evidence type="ECO:0000256" key="5">
    <source>
        <dbReference type="ARBA" id="ARBA00022932"/>
    </source>
</evidence>
<proteinExistence type="predicted"/>
<sequence>MNVSNARLYRFPTNILKQMKFRSLKKDPVFNHEVIKTNNPNCESQYAKLQQMSNQQATVNEQPSSQINRSKQVPFGLLLPILIPELAKDKAMQLTTLFNKLKKDEIPKDHFVRLMKGIVGDQMLRIALTKVQQQTKANAGSSGQQHPVRMPTVTSSGTKFNDPHALAQLHQRSMNPAADHSHNTSSAIQVKSEPTYSTMDIGAKKSLEHDVRVVQPNQLPSSGSNAVSQETERSSVHIQGLNKQQQQHIHFPSTYGSSGGNYNHFFGTTTSSSSLRPQPHPHDSHIRQIPHQNIGLNHLGVERQSSFTGLPSVNSGQTEQGGSKAKDNINSVKEVNTASNGGVTVECGSSEKLRHLKKVGAPLAVPFETANGKTSNAGVRTDSPELFAADAATKTTLVVVPFQSAGKRPKKPVNEVAPVVHTKKRGRPPKVDSSSETIRDLVAYSREHSGLSCTGAENNIPIDPQYYLENQISKPILRIFEPILKNASKELLHGSHTRSISISTPSNSGIMKFAKKQFTCIGCKALLSNGDRTLCSHCKGREAELMFSVQVEIVQFFYRRKKAQKDMAEARVQLDRWNF</sequence>
<feature type="compositionally biased region" description="Polar residues" evidence="7">
    <location>
        <begin position="216"/>
        <end position="229"/>
    </location>
</feature>
<reference evidence="9 10" key="1">
    <citation type="submission" date="2023-01" db="EMBL/GenBank/DDBJ databases">
        <authorList>
            <person name="Kreplak J."/>
        </authorList>
    </citation>
    <scope>NUCLEOTIDE SEQUENCE [LARGE SCALE GENOMIC DNA]</scope>
</reference>
<feature type="compositionally biased region" description="Polar residues" evidence="7">
    <location>
        <begin position="306"/>
        <end position="321"/>
    </location>
</feature>
<feature type="compositionally biased region" description="Polar residues" evidence="7">
    <location>
        <begin position="266"/>
        <end position="276"/>
    </location>
</feature>
<evidence type="ECO:0000256" key="2">
    <source>
        <dbReference type="ARBA" id="ARBA00012417"/>
    </source>
</evidence>
<evidence type="ECO:0000313" key="10">
    <source>
        <dbReference type="Proteomes" id="UP001157006"/>
    </source>
</evidence>
<dbReference type="InterPro" id="IPR045144">
    <property type="entry name" value="TAF4"/>
</dbReference>
<dbReference type="GO" id="GO:0006367">
    <property type="term" value="P:transcription initiation at RNA polymerase II promoter"/>
    <property type="evidence" value="ECO:0007669"/>
    <property type="project" value="TreeGrafter"/>
</dbReference>
<dbReference type="GO" id="GO:0003677">
    <property type="term" value="F:DNA binding"/>
    <property type="evidence" value="ECO:0007669"/>
    <property type="project" value="TreeGrafter"/>
</dbReference>
<dbReference type="EC" id="2.7.7.7" evidence="2"/>
<keyword evidence="3" id="KW-0808">Transferase</keyword>
<evidence type="ECO:0000256" key="3">
    <source>
        <dbReference type="ARBA" id="ARBA00022679"/>
    </source>
</evidence>
<evidence type="ECO:0000256" key="6">
    <source>
        <dbReference type="ARBA" id="ARBA00023242"/>
    </source>
</evidence>
<dbReference type="Proteomes" id="UP001157006">
    <property type="component" value="Chromosome 2"/>
</dbReference>
<dbReference type="GO" id="GO:0016251">
    <property type="term" value="F:RNA polymerase II general transcription initiation factor activity"/>
    <property type="evidence" value="ECO:0007669"/>
    <property type="project" value="TreeGrafter"/>
</dbReference>
<dbReference type="Pfam" id="PF12174">
    <property type="entry name" value="RST"/>
    <property type="match status" value="1"/>
</dbReference>
<evidence type="ECO:0000256" key="7">
    <source>
        <dbReference type="SAM" id="MobiDB-lite"/>
    </source>
</evidence>
<dbReference type="GO" id="GO:0005669">
    <property type="term" value="C:transcription factor TFIID complex"/>
    <property type="evidence" value="ECO:0007669"/>
    <property type="project" value="InterPro"/>
</dbReference>
<keyword evidence="6" id="KW-0539">Nucleus</keyword>
<dbReference type="AlphaFoldDB" id="A0AAV0ZGY8"/>
<evidence type="ECO:0000313" key="9">
    <source>
        <dbReference type="EMBL" id="CAI8596959.1"/>
    </source>
</evidence>
<keyword evidence="10" id="KW-1185">Reference proteome</keyword>
<name>A0AAV0ZGY8_VICFA</name>
<accession>A0AAV0ZGY8</accession>
<dbReference type="PANTHER" id="PTHR15138">
    <property type="entry name" value="TRANSCRIPTION INITIATION FACTOR TFIID SUBUNIT 4"/>
    <property type="match status" value="1"/>
</dbReference>
<keyword evidence="5" id="KW-0239">DNA-directed DNA polymerase</keyword>
<keyword evidence="4" id="KW-0548">Nucleotidyltransferase</keyword>
<evidence type="ECO:0000256" key="1">
    <source>
        <dbReference type="ARBA" id="ARBA00004123"/>
    </source>
</evidence>
<dbReference type="PROSITE" id="PS51879">
    <property type="entry name" value="RST"/>
    <property type="match status" value="1"/>
</dbReference>
<gene>
    <name evidence="9" type="ORF">VFH_II059360</name>
</gene>
<evidence type="ECO:0000259" key="8">
    <source>
        <dbReference type="PROSITE" id="PS51879"/>
    </source>
</evidence>
<dbReference type="InterPro" id="IPR042087">
    <property type="entry name" value="DNA_pol_B_thumb"/>
</dbReference>
<feature type="region of interest" description="Disordered" evidence="7">
    <location>
        <begin position="306"/>
        <end position="326"/>
    </location>
</feature>
<organism evidence="9 10">
    <name type="scientific">Vicia faba</name>
    <name type="common">Broad bean</name>
    <name type="synonym">Faba vulgaris</name>
    <dbReference type="NCBI Taxonomy" id="3906"/>
    <lineage>
        <taxon>Eukaryota</taxon>
        <taxon>Viridiplantae</taxon>
        <taxon>Streptophyta</taxon>
        <taxon>Embryophyta</taxon>
        <taxon>Tracheophyta</taxon>
        <taxon>Spermatophyta</taxon>
        <taxon>Magnoliopsida</taxon>
        <taxon>eudicotyledons</taxon>
        <taxon>Gunneridae</taxon>
        <taxon>Pentapetalae</taxon>
        <taxon>rosids</taxon>
        <taxon>fabids</taxon>
        <taxon>Fabales</taxon>
        <taxon>Fabaceae</taxon>
        <taxon>Papilionoideae</taxon>
        <taxon>50 kb inversion clade</taxon>
        <taxon>NPAAA clade</taxon>
        <taxon>Hologalegina</taxon>
        <taxon>IRL clade</taxon>
        <taxon>Fabeae</taxon>
        <taxon>Vicia</taxon>
    </lineage>
</organism>